<accession>A0A9W8Z0T6</accession>
<feature type="compositionally biased region" description="Basic and acidic residues" evidence="5">
    <location>
        <begin position="765"/>
        <end position="780"/>
    </location>
</feature>
<comment type="caution">
    <text evidence="7">The sequence shown here is derived from an EMBL/GenBank/DDBJ whole genome shotgun (WGS) entry which is preliminary data.</text>
</comment>
<evidence type="ECO:0000313" key="7">
    <source>
        <dbReference type="EMBL" id="KAJ4395806.1"/>
    </source>
</evidence>
<feature type="compositionally biased region" description="Basic and acidic residues" evidence="5">
    <location>
        <begin position="1"/>
        <end position="17"/>
    </location>
</feature>
<dbReference type="GO" id="GO:0003677">
    <property type="term" value="F:DNA binding"/>
    <property type="evidence" value="ECO:0007669"/>
    <property type="project" value="InterPro"/>
</dbReference>
<evidence type="ECO:0000256" key="3">
    <source>
        <dbReference type="ARBA" id="ARBA00023163"/>
    </source>
</evidence>
<dbReference type="CDD" id="cd00067">
    <property type="entry name" value="GAL4"/>
    <property type="match status" value="1"/>
</dbReference>
<dbReference type="PANTHER" id="PTHR47424:SF6">
    <property type="entry name" value="PROLINE UTILIZATION TRANS-ACTIVATOR"/>
    <property type="match status" value="1"/>
</dbReference>
<dbReference type="OrthoDB" id="2283488at2759"/>
<evidence type="ECO:0000259" key="6">
    <source>
        <dbReference type="PROSITE" id="PS50048"/>
    </source>
</evidence>
<dbReference type="AlphaFoldDB" id="A0A9W8Z0T6"/>
<evidence type="ECO:0000256" key="1">
    <source>
        <dbReference type="ARBA" id="ARBA00022723"/>
    </source>
</evidence>
<sequence>MPPSTEAKESCEPRDPEAGTVPKTGRRKRPTVPLDQRKRAKKACEPCRRDKLKCNGQSPCSRCSKTQKECLYANVTPLPDGNMVPQRVETIQQEQEHKAEKLRLLERIFAELHPNLRTDDLTALRNYGQSIAGQIQTVRPEETKTQPQDLIAAPQSEELGEGLGDHRRHEGIGKTPMPTATITVINQGKTHFEGRFSSWTFFNSARHIVSGGQAHSNDSGGDEDESLEVGDSGDDRSDPLLHQLPTIQCSPDLKTMVLAALPPRDVVDFLVATFFRSAQGNQFYIHPEIFSRKLSALYNGTHEFDPVKASDSKRSNEFICLMFIVFAIGSQFAEVETSNVESGRNYPSGQSSGHPQLFASASTGTPILEFSQLKIPKPSKSPGWRFYEVSRRLLADVVVSSSMTSVQACVLQGIFLPSAKSRDAGYNLLGLALRMAVNMGMHRSFGTESLHAHVRELRNRLWWSVYVAERIFSVEMGRPLAINDAEIDAPLPTDMPEWGDPTGKSPANVDGLIAMVKLCHLLGKIVDTVYCKPASGEGTIMSPRVFRQLQDELEQSRNILPARLRPSSGNVMSRSVAHVSLAYEQATILLTRSCLNYAAVTNHSCTLSDAALDFVRQQAQTCVKSAVTTIRLMFSLRARSHLCRFSFHDSLYCTAAVYVLLLGKSLEWLSSDVVTESIHQGVLILLDLAEGSELAASALKHILRGLQKDMKSSEGTSDGIAVDEESKLEKGRKAWKAWVSQSLHGSLDRPTVASDADSENVTAAHSEEPRDPPALFDERSHGPNVLDLPPFWVLEDSDFNIFGRDLTAAPDIPVLGNYNFL</sequence>
<evidence type="ECO:0000313" key="8">
    <source>
        <dbReference type="Proteomes" id="UP001140453"/>
    </source>
</evidence>
<dbReference type="PROSITE" id="PS00463">
    <property type="entry name" value="ZN2_CY6_FUNGAL_1"/>
    <property type="match status" value="1"/>
</dbReference>
<evidence type="ECO:0000256" key="4">
    <source>
        <dbReference type="ARBA" id="ARBA00023242"/>
    </source>
</evidence>
<feature type="region of interest" description="Disordered" evidence="5">
    <location>
        <begin position="747"/>
        <end position="780"/>
    </location>
</feature>
<feature type="compositionally biased region" description="Acidic residues" evidence="5">
    <location>
        <begin position="220"/>
        <end position="232"/>
    </location>
</feature>
<evidence type="ECO:0000256" key="5">
    <source>
        <dbReference type="SAM" id="MobiDB-lite"/>
    </source>
</evidence>
<dbReference type="Gene3D" id="4.10.240.10">
    <property type="entry name" value="Zn(2)-C6 fungal-type DNA-binding domain"/>
    <property type="match status" value="1"/>
</dbReference>
<dbReference type="SMART" id="SM00906">
    <property type="entry name" value="Fungal_trans"/>
    <property type="match status" value="1"/>
</dbReference>
<dbReference type="GO" id="GO:0006351">
    <property type="term" value="P:DNA-templated transcription"/>
    <property type="evidence" value="ECO:0007669"/>
    <property type="project" value="InterPro"/>
</dbReference>
<dbReference type="InterPro" id="IPR036864">
    <property type="entry name" value="Zn2-C6_fun-type_DNA-bd_sf"/>
</dbReference>
<dbReference type="GO" id="GO:0000981">
    <property type="term" value="F:DNA-binding transcription factor activity, RNA polymerase II-specific"/>
    <property type="evidence" value="ECO:0007669"/>
    <property type="project" value="InterPro"/>
</dbReference>
<feature type="region of interest" description="Disordered" evidence="5">
    <location>
        <begin position="211"/>
        <end position="239"/>
    </location>
</feature>
<dbReference type="SMART" id="SM00066">
    <property type="entry name" value="GAL4"/>
    <property type="match status" value="1"/>
</dbReference>
<reference evidence="7" key="1">
    <citation type="submission" date="2022-10" db="EMBL/GenBank/DDBJ databases">
        <title>Tapping the CABI collections for fungal endophytes: first genome assemblies for Collariella, Neodidymelliopsis, Ascochyta clinopodiicola, Didymella pomorum, Didymosphaeria variabile, Neocosmospora piperis and Neocucurbitaria cava.</title>
        <authorList>
            <person name="Hill R."/>
        </authorList>
    </citation>
    <scope>NUCLEOTIDE SEQUENCE</scope>
    <source>
        <strain evidence="7">IMI 355082</strain>
    </source>
</reference>
<dbReference type="PROSITE" id="PS50048">
    <property type="entry name" value="ZN2_CY6_FUNGAL_2"/>
    <property type="match status" value="1"/>
</dbReference>
<proteinExistence type="predicted"/>
<dbReference type="PANTHER" id="PTHR47424">
    <property type="entry name" value="REGULATORY PROTEIN GAL4"/>
    <property type="match status" value="1"/>
</dbReference>
<keyword evidence="4" id="KW-0539">Nucleus</keyword>
<dbReference type="Proteomes" id="UP001140453">
    <property type="component" value="Unassembled WGS sequence"/>
</dbReference>
<gene>
    <name evidence="7" type="ORF">N0V93_000020</name>
</gene>
<dbReference type="InterPro" id="IPR007219">
    <property type="entry name" value="XnlR_reg_dom"/>
</dbReference>
<dbReference type="SUPFAM" id="SSF57701">
    <property type="entry name" value="Zn2/Cys6 DNA-binding domain"/>
    <property type="match status" value="1"/>
</dbReference>
<name>A0A9W8Z0T6_9PEZI</name>
<dbReference type="EMBL" id="JAPEVB010000001">
    <property type="protein sequence ID" value="KAJ4395806.1"/>
    <property type="molecule type" value="Genomic_DNA"/>
</dbReference>
<protein>
    <recommendedName>
        <fullName evidence="6">Zn(2)-C6 fungal-type domain-containing protein</fullName>
    </recommendedName>
</protein>
<dbReference type="Pfam" id="PF00172">
    <property type="entry name" value="Zn_clus"/>
    <property type="match status" value="1"/>
</dbReference>
<keyword evidence="1" id="KW-0479">Metal-binding</keyword>
<feature type="region of interest" description="Disordered" evidence="5">
    <location>
        <begin position="1"/>
        <end position="44"/>
    </location>
</feature>
<dbReference type="GO" id="GO:0008270">
    <property type="term" value="F:zinc ion binding"/>
    <property type="evidence" value="ECO:0007669"/>
    <property type="project" value="InterPro"/>
</dbReference>
<feature type="domain" description="Zn(2)-C6 fungal-type" evidence="6">
    <location>
        <begin position="43"/>
        <end position="72"/>
    </location>
</feature>
<keyword evidence="3" id="KW-0804">Transcription</keyword>
<evidence type="ECO:0000256" key="2">
    <source>
        <dbReference type="ARBA" id="ARBA00023015"/>
    </source>
</evidence>
<keyword evidence="8" id="KW-1185">Reference proteome</keyword>
<keyword evidence="2" id="KW-0805">Transcription regulation</keyword>
<dbReference type="CDD" id="cd12148">
    <property type="entry name" value="fungal_TF_MHR"/>
    <property type="match status" value="1"/>
</dbReference>
<dbReference type="Pfam" id="PF04082">
    <property type="entry name" value="Fungal_trans"/>
    <property type="match status" value="1"/>
</dbReference>
<dbReference type="InterPro" id="IPR051127">
    <property type="entry name" value="Fungal_SecMet_Regulators"/>
</dbReference>
<organism evidence="7 8">
    <name type="scientific">Gnomoniopsis smithogilvyi</name>
    <dbReference type="NCBI Taxonomy" id="1191159"/>
    <lineage>
        <taxon>Eukaryota</taxon>
        <taxon>Fungi</taxon>
        <taxon>Dikarya</taxon>
        <taxon>Ascomycota</taxon>
        <taxon>Pezizomycotina</taxon>
        <taxon>Sordariomycetes</taxon>
        <taxon>Sordariomycetidae</taxon>
        <taxon>Diaporthales</taxon>
        <taxon>Gnomoniaceae</taxon>
        <taxon>Gnomoniopsis</taxon>
    </lineage>
</organism>
<dbReference type="InterPro" id="IPR001138">
    <property type="entry name" value="Zn2Cys6_DnaBD"/>
</dbReference>